<sequence>MTTELEQAMGDFFDDGQKEQESATVVGKLPASFYDQRDVLKKVRQYAHAMCCSADVVLYATMARLAGMIDYRIKVATGVKKPASLNLFVGIIDSSGSSKSTSNEASEDLLTAPDHREFLDGIPIGSGEGVAEALMGERDKEDFNQLDKKGQPKVVRVREQVRHNLYFYIDEGEALIRIGGRDGASLWPSIRSAWQAGTLGQTNATAERRRFIKRGSYAMGMVAGFQYSNALVVLRDSITGTAQRFVWCPAVDPDIPMEEVPLPDIDFGSPQDLEGPILMTMPDEIKRKIRTELVMRNTGVLEINPLDTHANLLKVKLAGLLALLDGARTAITVQDWELAEQMWGVSCSLRTAIVERASREEATAAQAKREERVQDAVQAHTAVARADARLEVRARWCVKKIREGVRREQLMKKASSAWRNEVPAGFELAVARGWLVEDDDGHVEVAPDAP</sequence>
<accession>A0ABU4MJ91</accession>
<dbReference type="EMBL" id="JARAWJ010000002">
    <property type="protein sequence ID" value="MDX3036425.1"/>
    <property type="molecule type" value="Genomic_DNA"/>
</dbReference>
<name>A0ABU4MJ91_9ACTN</name>
<protein>
    <recommendedName>
        <fullName evidence="3">DUF3987 domain-containing protein</fullName>
    </recommendedName>
</protein>
<keyword evidence="2" id="KW-1185">Reference proteome</keyword>
<organism evidence="1 2">
    <name type="scientific">Streptomyces caniscabiei</name>
    <dbReference type="NCBI Taxonomy" id="2746961"/>
    <lineage>
        <taxon>Bacteria</taxon>
        <taxon>Bacillati</taxon>
        <taxon>Actinomycetota</taxon>
        <taxon>Actinomycetes</taxon>
        <taxon>Kitasatosporales</taxon>
        <taxon>Streptomycetaceae</taxon>
        <taxon>Streptomyces</taxon>
    </lineage>
</organism>
<dbReference type="Proteomes" id="UP001282474">
    <property type="component" value="Unassembled WGS sequence"/>
</dbReference>
<dbReference type="RefSeq" id="WP_319686766.1">
    <property type="nucleotide sequence ID" value="NZ_JARAWI010000007.1"/>
</dbReference>
<gene>
    <name evidence="1" type="ORF">PV383_04470</name>
</gene>
<evidence type="ECO:0008006" key="3">
    <source>
        <dbReference type="Google" id="ProtNLM"/>
    </source>
</evidence>
<evidence type="ECO:0000313" key="1">
    <source>
        <dbReference type="EMBL" id="MDX3036425.1"/>
    </source>
</evidence>
<comment type="caution">
    <text evidence="1">The sequence shown here is derived from an EMBL/GenBank/DDBJ whole genome shotgun (WGS) entry which is preliminary data.</text>
</comment>
<reference evidence="1 2" key="1">
    <citation type="journal article" date="2023" name="Microb. Genom.">
        <title>Mesoterricola silvestris gen. nov., sp. nov., Mesoterricola sediminis sp. nov., Geothrix oryzae sp. nov., Geothrix edaphica sp. nov., Geothrix rubra sp. nov., and Geothrix limicola sp. nov., six novel members of Acidobacteriota isolated from soils.</title>
        <authorList>
            <person name="Weisberg A.J."/>
            <person name="Pearce E."/>
            <person name="Kramer C.G."/>
            <person name="Chang J.H."/>
            <person name="Clarke C.R."/>
        </authorList>
    </citation>
    <scope>NUCLEOTIDE SEQUENCE [LARGE SCALE GENOMIC DNA]</scope>
    <source>
        <strain evidence="1 2">NE20-4-1</strain>
    </source>
</reference>
<proteinExistence type="predicted"/>
<evidence type="ECO:0000313" key="2">
    <source>
        <dbReference type="Proteomes" id="UP001282474"/>
    </source>
</evidence>